<protein>
    <submittedName>
        <fullName evidence="1">Uncharacterized protein</fullName>
    </submittedName>
</protein>
<accession>A0ABQ9H5H7</accession>
<keyword evidence="2" id="KW-1185">Reference proteome</keyword>
<name>A0ABQ9H5H7_9NEOP</name>
<dbReference type="Proteomes" id="UP001159363">
    <property type="component" value="Chromosome 6"/>
</dbReference>
<dbReference type="EMBL" id="JARBHB010000007">
    <property type="protein sequence ID" value="KAJ8879505.1"/>
    <property type="molecule type" value="Genomic_DNA"/>
</dbReference>
<evidence type="ECO:0000313" key="1">
    <source>
        <dbReference type="EMBL" id="KAJ8879505.1"/>
    </source>
</evidence>
<organism evidence="1 2">
    <name type="scientific">Dryococelus australis</name>
    <dbReference type="NCBI Taxonomy" id="614101"/>
    <lineage>
        <taxon>Eukaryota</taxon>
        <taxon>Metazoa</taxon>
        <taxon>Ecdysozoa</taxon>
        <taxon>Arthropoda</taxon>
        <taxon>Hexapoda</taxon>
        <taxon>Insecta</taxon>
        <taxon>Pterygota</taxon>
        <taxon>Neoptera</taxon>
        <taxon>Polyneoptera</taxon>
        <taxon>Phasmatodea</taxon>
        <taxon>Verophasmatodea</taxon>
        <taxon>Anareolatae</taxon>
        <taxon>Phasmatidae</taxon>
        <taxon>Eurycanthinae</taxon>
        <taxon>Dryococelus</taxon>
    </lineage>
</organism>
<comment type="caution">
    <text evidence="1">The sequence shown here is derived from an EMBL/GenBank/DDBJ whole genome shotgun (WGS) entry which is preliminary data.</text>
</comment>
<gene>
    <name evidence="1" type="ORF">PR048_020113</name>
</gene>
<sequence length="77" mass="9021">MKKLDENGPTAKMWIQYFNMVNLTKAFINAERPGDWSAHTDCDMIDLSSKITADEYHKFTKCGYFTMRLSDRYWSGV</sequence>
<evidence type="ECO:0000313" key="2">
    <source>
        <dbReference type="Proteomes" id="UP001159363"/>
    </source>
</evidence>
<reference evidence="1 2" key="1">
    <citation type="submission" date="2023-02" db="EMBL/GenBank/DDBJ databases">
        <title>LHISI_Scaffold_Assembly.</title>
        <authorList>
            <person name="Stuart O.P."/>
            <person name="Cleave R."/>
            <person name="Magrath M.J.L."/>
            <person name="Mikheyev A.S."/>
        </authorList>
    </citation>
    <scope>NUCLEOTIDE SEQUENCE [LARGE SCALE GENOMIC DNA]</scope>
    <source>
        <strain evidence="1">Daus_M_001</strain>
        <tissue evidence="1">Leg muscle</tissue>
    </source>
</reference>
<proteinExistence type="predicted"/>